<dbReference type="InterPro" id="IPR002067">
    <property type="entry name" value="MCP"/>
</dbReference>
<proteinExistence type="inferred from homology"/>
<keyword evidence="7 12" id="KW-1133">Transmembrane helix</keyword>
<evidence type="ECO:0000256" key="6">
    <source>
        <dbReference type="ARBA" id="ARBA00022792"/>
    </source>
</evidence>
<dbReference type="Gene3D" id="1.50.40.10">
    <property type="entry name" value="Mitochondrial carrier domain"/>
    <property type="match status" value="1"/>
</dbReference>
<evidence type="ECO:0000313" key="13">
    <source>
        <dbReference type="EMBL" id="CAG8547812.1"/>
    </source>
</evidence>
<dbReference type="EMBL" id="CAJVPJ010000671">
    <property type="protein sequence ID" value="CAG8547812.1"/>
    <property type="molecule type" value="Genomic_DNA"/>
</dbReference>
<reference evidence="13" key="1">
    <citation type="submission" date="2021-06" db="EMBL/GenBank/DDBJ databases">
        <authorList>
            <person name="Kallberg Y."/>
            <person name="Tangrot J."/>
            <person name="Rosling A."/>
        </authorList>
    </citation>
    <scope>NUCLEOTIDE SEQUENCE</scope>
    <source>
        <strain evidence="13">IA702</strain>
    </source>
</reference>
<dbReference type="SUPFAM" id="SSF103506">
    <property type="entry name" value="Mitochondrial carrier"/>
    <property type="match status" value="1"/>
</dbReference>
<keyword evidence="9 10" id="KW-0472">Membrane</keyword>
<evidence type="ECO:0000256" key="4">
    <source>
        <dbReference type="ARBA" id="ARBA00022692"/>
    </source>
</evidence>
<comment type="caution">
    <text evidence="13">The sequence shown here is derived from an EMBL/GenBank/DDBJ whole genome shotgun (WGS) entry which is preliminary data.</text>
</comment>
<sequence length="266" mass="29008">SGGLAGTAVDTALYPLDTIKTRLQSRTGFYAAGGFRGIYSGLGAVIIGSAPSAAVFFFTYERFKKLLTERSSNAYPPPLVHMASASAGEIAACIIRVPTEVIKQRMQVYHLSSSFAAASFTLKEHGILGLYRGYWSTVAREIPFTCLQFPLYEFLKHTVARKSNRARVEPWEAAICGSIAGGTAAGITTPLDVVKTRLMLSTKYHMVHNYSGIVSTFRRIVEEEGIRALFSGVGPRVLWISIGGSIFLGVYEKVSKTLDEYEILTS</sequence>
<dbReference type="AlphaFoldDB" id="A0A9N9B1V6"/>
<dbReference type="InterPro" id="IPR023395">
    <property type="entry name" value="MCP_dom_sf"/>
</dbReference>
<comment type="similarity">
    <text evidence="2 11">Belongs to the mitochondrial carrier (TC 2.A.29) family.</text>
</comment>
<evidence type="ECO:0000256" key="12">
    <source>
        <dbReference type="SAM" id="Phobius"/>
    </source>
</evidence>
<feature type="repeat" description="Solcar" evidence="10">
    <location>
        <begin position="1"/>
        <end position="66"/>
    </location>
</feature>
<keyword evidence="5" id="KW-0677">Repeat</keyword>
<dbReference type="PRINTS" id="PR00926">
    <property type="entry name" value="MITOCARRIER"/>
</dbReference>
<protein>
    <submittedName>
        <fullName evidence="13">5290_t:CDS:1</fullName>
    </submittedName>
</protein>
<dbReference type="OrthoDB" id="276989at2759"/>
<dbReference type="Proteomes" id="UP000789572">
    <property type="component" value="Unassembled WGS sequence"/>
</dbReference>
<dbReference type="GO" id="GO:0005743">
    <property type="term" value="C:mitochondrial inner membrane"/>
    <property type="evidence" value="ECO:0007669"/>
    <property type="project" value="UniProtKB-SubCell"/>
</dbReference>
<keyword evidence="4 10" id="KW-0812">Transmembrane</keyword>
<evidence type="ECO:0000256" key="11">
    <source>
        <dbReference type="RuleBase" id="RU000488"/>
    </source>
</evidence>
<keyword evidence="3 11" id="KW-0813">Transport</keyword>
<evidence type="ECO:0000256" key="10">
    <source>
        <dbReference type="PROSITE-ProRule" id="PRU00282"/>
    </source>
</evidence>
<feature type="repeat" description="Solcar" evidence="10">
    <location>
        <begin position="168"/>
        <end position="257"/>
    </location>
</feature>
<name>A0A9N9B1V6_9GLOM</name>
<keyword evidence="8" id="KW-0496">Mitochondrion</keyword>
<dbReference type="PROSITE" id="PS50920">
    <property type="entry name" value="SOLCAR"/>
    <property type="match status" value="3"/>
</dbReference>
<feature type="transmembrane region" description="Helical" evidence="12">
    <location>
        <begin position="38"/>
        <end position="60"/>
    </location>
</feature>
<keyword evidence="6" id="KW-0999">Mitochondrion inner membrane</keyword>
<keyword evidence="14" id="KW-1185">Reference proteome</keyword>
<evidence type="ECO:0000256" key="8">
    <source>
        <dbReference type="ARBA" id="ARBA00023128"/>
    </source>
</evidence>
<feature type="non-terminal residue" evidence="13">
    <location>
        <position position="1"/>
    </location>
</feature>
<dbReference type="PANTHER" id="PTHR45667">
    <property type="entry name" value="S-ADENOSYLMETHIONINE MITOCHONDRIAL CARRIER PROTEIN"/>
    <property type="match status" value="1"/>
</dbReference>
<evidence type="ECO:0000256" key="9">
    <source>
        <dbReference type="ARBA" id="ARBA00023136"/>
    </source>
</evidence>
<evidence type="ECO:0000256" key="7">
    <source>
        <dbReference type="ARBA" id="ARBA00022989"/>
    </source>
</evidence>
<feature type="repeat" description="Solcar" evidence="10">
    <location>
        <begin position="76"/>
        <end position="158"/>
    </location>
</feature>
<accession>A0A9N9B1V6</accession>
<evidence type="ECO:0000313" key="14">
    <source>
        <dbReference type="Proteomes" id="UP000789572"/>
    </source>
</evidence>
<dbReference type="Pfam" id="PF00153">
    <property type="entry name" value="Mito_carr"/>
    <property type="match status" value="3"/>
</dbReference>
<gene>
    <name evidence="13" type="ORF">POCULU_LOCUS4864</name>
</gene>
<evidence type="ECO:0000256" key="1">
    <source>
        <dbReference type="ARBA" id="ARBA00004448"/>
    </source>
</evidence>
<evidence type="ECO:0000256" key="3">
    <source>
        <dbReference type="ARBA" id="ARBA00022448"/>
    </source>
</evidence>
<comment type="subcellular location">
    <subcellularLocation>
        <location evidence="1">Mitochondrion inner membrane</location>
        <topology evidence="1">Multi-pass membrane protein</topology>
    </subcellularLocation>
</comment>
<organism evidence="13 14">
    <name type="scientific">Paraglomus occultum</name>
    <dbReference type="NCBI Taxonomy" id="144539"/>
    <lineage>
        <taxon>Eukaryota</taxon>
        <taxon>Fungi</taxon>
        <taxon>Fungi incertae sedis</taxon>
        <taxon>Mucoromycota</taxon>
        <taxon>Glomeromycotina</taxon>
        <taxon>Glomeromycetes</taxon>
        <taxon>Paraglomerales</taxon>
        <taxon>Paraglomeraceae</taxon>
        <taxon>Paraglomus</taxon>
    </lineage>
</organism>
<evidence type="ECO:0000256" key="5">
    <source>
        <dbReference type="ARBA" id="ARBA00022737"/>
    </source>
</evidence>
<dbReference type="FunFam" id="1.50.40.10:FF:000018">
    <property type="entry name" value="S-adenosylmethionine mitochondrial carrier protein-like"/>
    <property type="match status" value="1"/>
</dbReference>
<dbReference type="InterPro" id="IPR018108">
    <property type="entry name" value="MCP_transmembrane"/>
</dbReference>
<evidence type="ECO:0000256" key="2">
    <source>
        <dbReference type="ARBA" id="ARBA00006375"/>
    </source>
</evidence>
<dbReference type="GO" id="GO:0055085">
    <property type="term" value="P:transmembrane transport"/>
    <property type="evidence" value="ECO:0007669"/>
    <property type="project" value="InterPro"/>
</dbReference>